<protein>
    <recommendedName>
        <fullName evidence="1">Glycosyl hydrolase family 98 putative carbohydrate-binding module domain-containing protein</fullName>
    </recommendedName>
</protein>
<evidence type="ECO:0000259" key="1">
    <source>
        <dbReference type="SMART" id="SM00776"/>
    </source>
</evidence>
<accession>A0A3B1E978</accession>
<dbReference type="SMART" id="SM00776">
    <property type="entry name" value="NPCBM"/>
    <property type="match status" value="1"/>
</dbReference>
<sequence>MAKNHLILVHRIVCLVVILFAGIVIGAEEQNAVQLIDANGKVFGGESVQLNFDKIQLGQAGQKKSSEWKTADVLHVNFVSHKKKKEGKQTFLFLQNGDWIAVHSYQLKDEQLYVFWKGLPQKKKVFAIPLETIQGLQFSVFQKETHLWDLNLKKRGQKESDALLLQNGDILEGELEKLNEFKMTLKNAQEITTIETKKTKTLWMNPEWISFPKLPAQRWVIRTIDGSRLTVTSCQSISKKEIEVVPAFGGQLIIPLEAISSIDFLGGNAVYLSQLAAIDIQYQPFFSAIKQIKPLSGNKLSINKNIEEGLLRLRGKEYHYGLGMQSRTSASWLLNKNYQTFRAIIGIDDSTEGKGSVRFIVQIDGKPVFTSKQIRGTSAPFSLPLLNVSEANRITLIVDFGQRGDISDHADWCHAILVKKTKKK</sequence>
<gene>
    <name evidence="2" type="ORF">MNBD_PLANCTO02-1332</name>
</gene>
<proteinExistence type="predicted"/>
<dbReference type="AlphaFoldDB" id="A0A3B1E978"/>
<dbReference type="InterPro" id="IPR038637">
    <property type="entry name" value="NPCBM_sf"/>
</dbReference>
<dbReference type="Pfam" id="PF08305">
    <property type="entry name" value="NPCBM"/>
    <property type="match status" value="1"/>
</dbReference>
<dbReference type="Gene3D" id="2.60.120.1060">
    <property type="entry name" value="NPCBM/NEW2 domain"/>
    <property type="match status" value="1"/>
</dbReference>
<organism evidence="2">
    <name type="scientific">hydrothermal vent metagenome</name>
    <dbReference type="NCBI Taxonomy" id="652676"/>
    <lineage>
        <taxon>unclassified sequences</taxon>
        <taxon>metagenomes</taxon>
        <taxon>ecological metagenomes</taxon>
    </lineage>
</organism>
<feature type="domain" description="Glycosyl hydrolase family 98 putative carbohydrate-binding module" evidence="1">
    <location>
        <begin position="280"/>
        <end position="419"/>
    </location>
</feature>
<evidence type="ECO:0000313" key="2">
    <source>
        <dbReference type="EMBL" id="VAX42777.1"/>
    </source>
</evidence>
<dbReference type="InterPro" id="IPR013222">
    <property type="entry name" value="Glyco_hyd_98_carb-bd"/>
</dbReference>
<dbReference type="EMBL" id="UOGL01000689">
    <property type="protein sequence ID" value="VAX42777.1"/>
    <property type="molecule type" value="Genomic_DNA"/>
</dbReference>
<dbReference type="SUPFAM" id="SSF49785">
    <property type="entry name" value="Galactose-binding domain-like"/>
    <property type="match status" value="1"/>
</dbReference>
<reference evidence="2" key="1">
    <citation type="submission" date="2018-06" db="EMBL/GenBank/DDBJ databases">
        <authorList>
            <person name="Zhirakovskaya E."/>
        </authorList>
    </citation>
    <scope>NUCLEOTIDE SEQUENCE</scope>
</reference>
<dbReference type="InterPro" id="IPR008979">
    <property type="entry name" value="Galactose-bd-like_sf"/>
</dbReference>
<name>A0A3B1E978_9ZZZZ</name>